<evidence type="ECO:0000313" key="3">
    <source>
        <dbReference type="EMBL" id="MFC3002042.1"/>
    </source>
</evidence>
<organism evidence="3 4">
    <name type="scientific">Falsiroseomonas tokyonensis</name>
    <dbReference type="NCBI Taxonomy" id="430521"/>
    <lineage>
        <taxon>Bacteria</taxon>
        <taxon>Pseudomonadati</taxon>
        <taxon>Pseudomonadota</taxon>
        <taxon>Alphaproteobacteria</taxon>
        <taxon>Acetobacterales</taxon>
        <taxon>Roseomonadaceae</taxon>
        <taxon>Falsiroseomonas</taxon>
    </lineage>
</organism>
<evidence type="ECO:0000313" key="4">
    <source>
        <dbReference type="Proteomes" id="UP001595420"/>
    </source>
</evidence>
<name>A0ABV7BWN7_9PROT</name>
<keyword evidence="2" id="KW-0472">Membrane</keyword>
<evidence type="ECO:0000256" key="1">
    <source>
        <dbReference type="SAM" id="MobiDB-lite"/>
    </source>
</evidence>
<feature type="transmembrane region" description="Helical" evidence="2">
    <location>
        <begin position="67"/>
        <end position="87"/>
    </location>
</feature>
<keyword evidence="2" id="KW-1133">Transmembrane helix</keyword>
<dbReference type="Proteomes" id="UP001595420">
    <property type="component" value="Unassembled WGS sequence"/>
</dbReference>
<dbReference type="Pfam" id="PF06170">
    <property type="entry name" value="DUF983"/>
    <property type="match status" value="1"/>
</dbReference>
<proteinExistence type="predicted"/>
<keyword evidence="4" id="KW-1185">Reference proteome</keyword>
<dbReference type="InterPro" id="IPR009325">
    <property type="entry name" value="DUF983"/>
</dbReference>
<comment type="caution">
    <text evidence="3">The sequence shown here is derived from an EMBL/GenBank/DDBJ whole genome shotgun (WGS) entry which is preliminary data.</text>
</comment>
<keyword evidence="2" id="KW-0812">Transmembrane</keyword>
<dbReference type="EMBL" id="JBHRSB010000005">
    <property type="protein sequence ID" value="MFC3002042.1"/>
    <property type="molecule type" value="Genomic_DNA"/>
</dbReference>
<reference evidence="4" key="1">
    <citation type="journal article" date="2019" name="Int. J. Syst. Evol. Microbiol.">
        <title>The Global Catalogue of Microorganisms (GCM) 10K type strain sequencing project: providing services to taxonomists for standard genome sequencing and annotation.</title>
        <authorList>
            <consortium name="The Broad Institute Genomics Platform"/>
            <consortium name="The Broad Institute Genome Sequencing Center for Infectious Disease"/>
            <person name="Wu L."/>
            <person name="Ma J."/>
        </authorList>
    </citation>
    <scope>NUCLEOTIDE SEQUENCE [LARGE SCALE GENOMIC DNA]</scope>
    <source>
        <strain evidence="4">CGMCC 1.16855</strain>
    </source>
</reference>
<protein>
    <submittedName>
        <fullName evidence="3">DUF983 domain-containing protein</fullName>
    </submittedName>
</protein>
<sequence>MTRWEPTRPAPAYTETPPTSFWTAVSRGACNRCPVCGEGKVFKGFLRVVDNCEVCQAPLGALRADDLPPYVTIFVAGHILFPPVLWVEKAWMPPMWLHMVVWLPAFAIACTLLLRPIKGATVGWMVRLGFEAPEEATPLGSAPLGASPKGVAAPPGPPRQDHA</sequence>
<gene>
    <name evidence="3" type="ORF">ACFOD3_19210</name>
</gene>
<feature type="compositionally biased region" description="Pro residues" evidence="1">
    <location>
        <begin position="154"/>
        <end position="163"/>
    </location>
</feature>
<dbReference type="RefSeq" id="WP_216838098.1">
    <property type="nucleotide sequence ID" value="NZ_JAFNJS010000005.1"/>
</dbReference>
<feature type="region of interest" description="Disordered" evidence="1">
    <location>
        <begin position="139"/>
        <end position="163"/>
    </location>
</feature>
<evidence type="ECO:0000256" key="2">
    <source>
        <dbReference type="SAM" id="Phobius"/>
    </source>
</evidence>
<feature type="transmembrane region" description="Helical" evidence="2">
    <location>
        <begin position="99"/>
        <end position="117"/>
    </location>
</feature>
<accession>A0ABV7BWN7</accession>